<dbReference type="InterPro" id="IPR036061">
    <property type="entry name" value="CheW-like_dom_sf"/>
</dbReference>
<sequence length="785" mass="84814">MDKNNEAFLKRLLATFQGEAAEHVQALSAGLIELEKTTEPTQRQSIVETVFRETHSLKGAARAVGKTEIETLCQAMEHFFSLLKGGDIELSPARFELLYDAEDLLGKLLAGIGGEPTKANLAALWELTQRFAAATGTAGNGKTATIVPAAQTGMADMAAPEPVTPAPAPATGSHSNASSAPTAESGPAETLLARTGDTVRVPVTRLDAILFQSESLLSAKLTAHQRAQDIRAAQGAFVTLAQQRARIAPEIRALQRRQERSERKEGHGRTDPQLRRLLEYLLLEDDFIKGYEPRLENLAKAAEHDWRTLGGMADGLLDDVKMALMLPVASAIEVLPKFVRDGARSQGKEVDFHVSGGETEIDRRILEDLRDPLIHLIRNSLDHGVEKPEARLAAGKPRRGRVDLGISQMEGGRIEILVADDGAGIALDKVREAARKLGLSHGDEEETQDETSLLGLIFQSGLSTSPIITDLSGRGLGLAIVQEKVERLGGSVTVTSKPGAGTRFRLTLPLTLSTFRGVHIRCGEREFIFPTMHLAQVARVAQQEITTVENRETIPLGGQTVSLIRLAQVLDIAGDPVETAEENVPVVVAGSGENRIAFLIDEVLGEQEVLVKSLGRQLRRVRNIVGATVLGNGRVVPILHVPDLLKSARRSSAPGLRPMAAVVEERKSLLVAEDSITSRMLLKGILEAAGYQVRTAVDGLDAYTQLRTEPADLLVSDVDMPRMSGFDLTARIRADKTLADLPVVLVTALESREDKERGAEAGANAYIVKSSFDQSNLLAVIRRLL</sequence>
<dbReference type="GO" id="GO:0000155">
    <property type="term" value="F:phosphorelay sensor kinase activity"/>
    <property type="evidence" value="ECO:0007669"/>
    <property type="project" value="UniProtKB-ARBA"/>
</dbReference>
<evidence type="ECO:0000256" key="3">
    <source>
        <dbReference type="ARBA" id="ARBA00021495"/>
    </source>
</evidence>
<evidence type="ECO:0000256" key="6">
    <source>
        <dbReference type="ARBA" id="ARBA00022777"/>
    </source>
</evidence>
<dbReference type="OrthoDB" id="9803176at2"/>
<keyword evidence="7" id="KW-0902">Two-component regulatory system</keyword>
<gene>
    <name evidence="10" type="ORF">DENOEST_2289</name>
</gene>
<name>A0A6S6XWX8_9PROT</name>
<evidence type="ECO:0000256" key="5">
    <source>
        <dbReference type="ARBA" id="ARBA00022679"/>
    </source>
</evidence>
<dbReference type="InterPro" id="IPR051315">
    <property type="entry name" value="Bact_Chemotaxis_CheA"/>
</dbReference>
<evidence type="ECO:0000313" key="10">
    <source>
        <dbReference type="EMBL" id="CAB1369454.1"/>
    </source>
</evidence>
<dbReference type="InterPro" id="IPR002545">
    <property type="entry name" value="CheW-lke_dom"/>
</dbReference>
<dbReference type="Gene3D" id="3.40.50.2300">
    <property type="match status" value="1"/>
</dbReference>
<dbReference type="CDD" id="cd00088">
    <property type="entry name" value="HPT"/>
    <property type="match status" value="1"/>
</dbReference>
<dbReference type="KEGG" id="doe:DENOEST_2289"/>
<dbReference type="SUPFAM" id="SSF47226">
    <property type="entry name" value="Histidine-containing phosphotransfer domain, HPT domain"/>
    <property type="match status" value="1"/>
</dbReference>
<keyword evidence="5" id="KW-0808">Transferase</keyword>
<dbReference type="Pfam" id="PF02518">
    <property type="entry name" value="HATPase_c"/>
    <property type="match status" value="1"/>
</dbReference>
<dbReference type="InterPro" id="IPR005467">
    <property type="entry name" value="His_kinase_dom"/>
</dbReference>
<evidence type="ECO:0000256" key="9">
    <source>
        <dbReference type="SAM" id="MobiDB-lite"/>
    </source>
</evidence>
<dbReference type="PRINTS" id="PR00344">
    <property type="entry name" value="BCTRLSENSOR"/>
</dbReference>
<dbReference type="Proteomes" id="UP000515733">
    <property type="component" value="Chromosome"/>
</dbReference>
<dbReference type="EMBL" id="LR778301">
    <property type="protein sequence ID" value="CAB1369454.1"/>
    <property type="molecule type" value="Genomic_DNA"/>
</dbReference>
<dbReference type="FunFam" id="3.30.565.10:FF:000016">
    <property type="entry name" value="Chemotaxis protein CheA, putative"/>
    <property type="match status" value="1"/>
</dbReference>
<protein>
    <recommendedName>
        <fullName evidence="3">Chemotaxis protein CheA</fullName>
        <ecNumber evidence="2">2.7.13.3</ecNumber>
    </recommendedName>
</protein>
<dbReference type="RefSeq" id="WP_145771306.1">
    <property type="nucleotide sequence ID" value="NZ_LR778301.1"/>
</dbReference>
<dbReference type="InterPro" id="IPR036890">
    <property type="entry name" value="HATPase_C_sf"/>
</dbReference>
<dbReference type="PROSITE" id="PS50109">
    <property type="entry name" value="HIS_KIN"/>
    <property type="match status" value="1"/>
</dbReference>
<reference evidence="10 11" key="1">
    <citation type="submission" date="2020-03" db="EMBL/GenBank/DDBJ databases">
        <authorList>
            <consortium name="Genoscope - CEA"/>
            <person name="William W."/>
        </authorList>
    </citation>
    <scope>NUCLEOTIDE SEQUENCE [LARGE SCALE GENOMIC DNA]</scope>
    <source>
        <strain evidence="11">DSM 16959</strain>
    </source>
</reference>
<dbReference type="PROSITE" id="PS50851">
    <property type="entry name" value="CHEW"/>
    <property type="match status" value="1"/>
</dbReference>
<dbReference type="Gene3D" id="2.30.30.40">
    <property type="entry name" value="SH3 Domains"/>
    <property type="match status" value="1"/>
</dbReference>
<dbReference type="Gene3D" id="3.30.565.10">
    <property type="entry name" value="Histidine kinase-like ATPase, C-terminal domain"/>
    <property type="match status" value="1"/>
</dbReference>
<dbReference type="SMART" id="SM00073">
    <property type="entry name" value="HPT"/>
    <property type="match status" value="1"/>
</dbReference>
<dbReference type="SUPFAM" id="SSF55874">
    <property type="entry name" value="ATPase domain of HSP90 chaperone/DNA topoisomerase II/histidine kinase"/>
    <property type="match status" value="1"/>
</dbReference>
<evidence type="ECO:0000256" key="8">
    <source>
        <dbReference type="ARBA" id="ARBA00035100"/>
    </source>
</evidence>
<evidence type="ECO:0000256" key="7">
    <source>
        <dbReference type="ARBA" id="ARBA00023012"/>
    </source>
</evidence>
<feature type="compositionally biased region" description="Polar residues" evidence="9">
    <location>
        <begin position="172"/>
        <end position="182"/>
    </location>
</feature>
<dbReference type="InterPro" id="IPR003594">
    <property type="entry name" value="HATPase_dom"/>
</dbReference>
<evidence type="ECO:0000313" key="11">
    <source>
        <dbReference type="Proteomes" id="UP000515733"/>
    </source>
</evidence>
<accession>A0A6S6XWX8</accession>
<dbReference type="GO" id="GO:0006935">
    <property type="term" value="P:chemotaxis"/>
    <property type="evidence" value="ECO:0007669"/>
    <property type="project" value="InterPro"/>
</dbReference>
<organism evidence="10 11">
    <name type="scientific">Denitratisoma oestradiolicum</name>
    <dbReference type="NCBI Taxonomy" id="311182"/>
    <lineage>
        <taxon>Bacteria</taxon>
        <taxon>Pseudomonadati</taxon>
        <taxon>Pseudomonadota</taxon>
        <taxon>Betaproteobacteria</taxon>
        <taxon>Nitrosomonadales</taxon>
        <taxon>Sterolibacteriaceae</taxon>
        <taxon>Denitratisoma</taxon>
    </lineage>
</organism>
<dbReference type="Pfam" id="PF01627">
    <property type="entry name" value="Hpt"/>
    <property type="match status" value="1"/>
</dbReference>
<dbReference type="SMART" id="SM00260">
    <property type="entry name" value="CheW"/>
    <property type="match status" value="1"/>
</dbReference>
<evidence type="ECO:0000256" key="1">
    <source>
        <dbReference type="ARBA" id="ARBA00000085"/>
    </source>
</evidence>
<dbReference type="InterPro" id="IPR001789">
    <property type="entry name" value="Sig_transdc_resp-reg_receiver"/>
</dbReference>
<keyword evidence="11" id="KW-1185">Reference proteome</keyword>
<feature type="region of interest" description="Disordered" evidence="9">
    <location>
        <begin position="160"/>
        <end position="193"/>
    </location>
</feature>
<evidence type="ECO:0000256" key="4">
    <source>
        <dbReference type="ARBA" id="ARBA00022553"/>
    </source>
</evidence>
<dbReference type="Pfam" id="PF00072">
    <property type="entry name" value="Response_reg"/>
    <property type="match status" value="1"/>
</dbReference>
<comment type="function">
    <text evidence="8">Involved in the transmission of sensory signals from the chemoreceptors to the flagellar motors. CheA is autophosphorylated; it can transfer its phosphate group to either CheB or CheY.</text>
</comment>
<dbReference type="PROSITE" id="PS50894">
    <property type="entry name" value="HPT"/>
    <property type="match status" value="1"/>
</dbReference>
<keyword evidence="4" id="KW-0597">Phosphoprotein</keyword>
<dbReference type="PROSITE" id="PS50110">
    <property type="entry name" value="RESPONSE_REGULATORY"/>
    <property type="match status" value="1"/>
</dbReference>
<comment type="catalytic activity">
    <reaction evidence="1">
        <text>ATP + protein L-histidine = ADP + protein N-phospho-L-histidine.</text>
        <dbReference type="EC" id="2.7.13.3"/>
    </reaction>
</comment>
<dbReference type="SMART" id="SM00387">
    <property type="entry name" value="HATPase_c"/>
    <property type="match status" value="1"/>
</dbReference>
<dbReference type="Pfam" id="PF01584">
    <property type="entry name" value="CheW"/>
    <property type="match status" value="1"/>
</dbReference>
<dbReference type="SUPFAM" id="SSF52172">
    <property type="entry name" value="CheY-like"/>
    <property type="match status" value="1"/>
</dbReference>
<dbReference type="Gene3D" id="1.20.120.160">
    <property type="entry name" value="HPT domain"/>
    <property type="match status" value="1"/>
</dbReference>
<dbReference type="EC" id="2.7.13.3" evidence="2"/>
<dbReference type="InterPro" id="IPR004358">
    <property type="entry name" value="Sig_transdc_His_kin-like_C"/>
</dbReference>
<evidence type="ECO:0000256" key="2">
    <source>
        <dbReference type="ARBA" id="ARBA00012438"/>
    </source>
</evidence>
<dbReference type="SUPFAM" id="SSF50341">
    <property type="entry name" value="CheW-like"/>
    <property type="match status" value="1"/>
</dbReference>
<dbReference type="PANTHER" id="PTHR43395:SF1">
    <property type="entry name" value="CHEMOTAXIS PROTEIN CHEA"/>
    <property type="match status" value="1"/>
</dbReference>
<keyword evidence="6 10" id="KW-0418">Kinase</keyword>
<proteinExistence type="predicted"/>
<dbReference type="SMART" id="SM00448">
    <property type="entry name" value="REC"/>
    <property type="match status" value="1"/>
</dbReference>
<dbReference type="AlphaFoldDB" id="A0A6S6XWX8"/>
<dbReference type="InterPro" id="IPR036641">
    <property type="entry name" value="HPT_dom_sf"/>
</dbReference>
<dbReference type="InterPro" id="IPR008207">
    <property type="entry name" value="Sig_transdc_His_kin_Hpt_dom"/>
</dbReference>
<dbReference type="InterPro" id="IPR011006">
    <property type="entry name" value="CheY-like_superfamily"/>
</dbReference>
<dbReference type="PANTHER" id="PTHR43395">
    <property type="entry name" value="SENSOR HISTIDINE KINASE CHEA"/>
    <property type="match status" value="1"/>
</dbReference>